<dbReference type="EMBL" id="NOIG01000009">
    <property type="protein sequence ID" value="OYD49375.1"/>
    <property type="molecule type" value="Genomic_DNA"/>
</dbReference>
<name>A0A235ELM7_9BURK</name>
<dbReference type="Proteomes" id="UP000215441">
    <property type="component" value="Unassembled WGS sequence"/>
</dbReference>
<proteinExistence type="predicted"/>
<organism evidence="1 2">
    <name type="scientific">Acidovorax kalamii</name>
    <dbReference type="NCBI Taxonomy" id="2004485"/>
    <lineage>
        <taxon>Bacteria</taxon>
        <taxon>Pseudomonadati</taxon>
        <taxon>Pseudomonadota</taxon>
        <taxon>Betaproteobacteria</taxon>
        <taxon>Burkholderiales</taxon>
        <taxon>Comamonadaceae</taxon>
        <taxon>Acidovorax</taxon>
    </lineage>
</organism>
<gene>
    <name evidence="1" type="ORF">CBY09_14200</name>
</gene>
<dbReference type="AlphaFoldDB" id="A0A235ELM7"/>
<evidence type="ECO:0000313" key="2">
    <source>
        <dbReference type="Proteomes" id="UP000215441"/>
    </source>
</evidence>
<sequence length="124" mass="12864">MSLEESLSAVEQLIDKVTAALLAADPQSLEQHSVALRDAAALFARALEQSTAHGTPLPAAVQKRVETISGMLAVQRDNLARLSAVTDRQAAGLLPPSNAASTYGDGLSTRAAKPGVARIYRSAG</sequence>
<accession>A0A235ELM7</accession>
<evidence type="ECO:0000313" key="1">
    <source>
        <dbReference type="EMBL" id="OYD49375.1"/>
    </source>
</evidence>
<reference evidence="1 2" key="1">
    <citation type="submission" date="2017-07" db="EMBL/GenBank/DDBJ databases">
        <title>Acidovorax KNDSW TSA 6 genome sequence and assembly.</title>
        <authorList>
            <person name="Mayilraj S."/>
        </authorList>
    </citation>
    <scope>NUCLEOTIDE SEQUENCE [LARGE SCALE GENOMIC DNA]</scope>
    <source>
        <strain evidence="1 2">KNDSW-TSA6</strain>
    </source>
</reference>
<protein>
    <recommendedName>
        <fullName evidence="3">Flagellar protein FlgN</fullName>
    </recommendedName>
</protein>
<dbReference type="OrthoDB" id="8795049at2"/>
<keyword evidence="2" id="KW-1185">Reference proteome</keyword>
<comment type="caution">
    <text evidence="1">The sequence shown here is derived from an EMBL/GenBank/DDBJ whole genome shotgun (WGS) entry which is preliminary data.</text>
</comment>
<dbReference type="RefSeq" id="WP_094290271.1">
    <property type="nucleotide sequence ID" value="NZ_NOIG01000009.1"/>
</dbReference>
<evidence type="ECO:0008006" key="3">
    <source>
        <dbReference type="Google" id="ProtNLM"/>
    </source>
</evidence>